<evidence type="ECO:0008006" key="3">
    <source>
        <dbReference type="Google" id="ProtNLM"/>
    </source>
</evidence>
<dbReference type="AlphaFoldDB" id="A0A2C7AHX5"/>
<name>A0A2C7AHX5_9PROT</name>
<gene>
    <name evidence="1" type="ORF">CR162_00205</name>
</gene>
<comment type="caution">
    <text evidence="1">The sequence shown here is derived from an EMBL/GenBank/DDBJ whole genome shotgun (WGS) entry which is preliminary data.</text>
</comment>
<dbReference type="InterPro" id="IPR036388">
    <property type="entry name" value="WH-like_DNA-bd_sf"/>
</dbReference>
<sequence length="142" mass="15239">MEEDRASRAVAAAHTSVMRQQFALLRAARCPAVRGPERIWCFLEAVRAAHGGVRLTQKDLYAMSSGMLSMATLSRAVADGVEHGYLVQRPAPEDNRVRLIEPTPLGLRRLAQMAPGALEELRDALAEADGARGAPQGEPPGG</sequence>
<dbReference type="SUPFAM" id="SSF46785">
    <property type="entry name" value="Winged helix' DNA-binding domain"/>
    <property type="match status" value="1"/>
</dbReference>
<organism evidence="1 2">
    <name type="scientific">Teichococcus rhizosphaerae</name>
    <dbReference type="NCBI Taxonomy" id="1335062"/>
    <lineage>
        <taxon>Bacteria</taxon>
        <taxon>Pseudomonadati</taxon>
        <taxon>Pseudomonadota</taxon>
        <taxon>Alphaproteobacteria</taxon>
        <taxon>Acetobacterales</taxon>
        <taxon>Roseomonadaceae</taxon>
        <taxon>Roseomonas</taxon>
    </lineage>
</organism>
<dbReference type="InterPro" id="IPR036390">
    <property type="entry name" value="WH_DNA-bd_sf"/>
</dbReference>
<keyword evidence="2" id="KW-1185">Reference proteome</keyword>
<dbReference type="RefSeq" id="WP_099093525.1">
    <property type="nucleotide sequence ID" value="NZ_PDNU01000001.1"/>
</dbReference>
<protein>
    <recommendedName>
        <fullName evidence="3">MarR family transcriptional regulator</fullName>
    </recommendedName>
</protein>
<dbReference type="Proteomes" id="UP000223527">
    <property type="component" value="Unassembled WGS sequence"/>
</dbReference>
<dbReference type="EMBL" id="PDNU01000001">
    <property type="protein sequence ID" value="PHK96836.1"/>
    <property type="molecule type" value="Genomic_DNA"/>
</dbReference>
<evidence type="ECO:0000313" key="1">
    <source>
        <dbReference type="EMBL" id="PHK96836.1"/>
    </source>
</evidence>
<proteinExistence type="predicted"/>
<evidence type="ECO:0000313" key="2">
    <source>
        <dbReference type="Proteomes" id="UP000223527"/>
    </source>
</evidence>
<dbReference type="Gene3D" id="1.10.10.10">
    <property type="entry name" value="Winged helix-like DNA-binding domain superfamily/Winged helix DNA-binding domain"/>
    <property type="match status" value="1"/>
</dbReference>
<reference evidence="1 2" key="1">
    <citation type="submission" date="2017-10" db="EMBL/GenBank/DDBJ databases">
        <authorList>
            <person name="Banno H."/>
            <person name="Chua N.-H."/>
        </authorList>
    </citation>
    <scope>NUCLEOTIDE SEQUENCE [LARGE SCALE GENOMIC DNA]</scope>
    <source>
        <strain evidence="1 2">YW11</strain>
    </source>
</reference>
<dbReference type="OrthoDB" id="582199at2"/>
<accession>A0A2C7AHX5</accession>